<proteinExistence type="predicted"/>
<dbReference type="Proteomes" id="UP000010474">
    <property type="component" value="Chromosome"/>
</dbReference>
<dbReference type="STRING" id="272123.Anacy_1397"/>
<evidence type="ECO:0000313" key="2">
    <source>
        <dbReference type="Proteomes" id="UP000010474"/>
    </source>
</evidence>
<dbReference type="OrthoDB" id="498075at2"/>
<dbReference type="EMBL" id="CP003659">
    <property type="protein sequence ID" value="AFZ56908.1"/>
    <property type="molecule type" value="Genomic_DNA"/>
</dbReference>
<name>K9ZCF9_ANACC</name>
<gene>
    <name evidence="1" type="ordered locus">Anacy_1397</name>
</gene>
<protein>
    <submittedName>
        <fullName evidence="1">Uncharacterized protein</fullName>
    </submittedName>
</protein>
<dbReference type="AlphaFoldDB" id="K9ZCF9"/>
<evidence type="ECO:0000313" key="1">
    <source>
        <dbReference type="EMBL" id="AFZ56908.1"/>
    </source>
</evidence>
<reference evidence="2" key="1">
    <citation type="journal article" date="2013" name="Proc. Natl. Acad. Sci. U.S.A.">
        <title>Improving the coverage of the cyanobacterial phylum using diversity-driven genome sequencing.</title>
        <authorList>
            <person name="Shih P.M."/>
            <person name="Wu D."/>
            <person name="Latifi A."/>
            <person name="Axen S.D."/>
            <person name="Fewer D.P."/>
            <person name="Talla E."/>
            <person name="Calteau A."/>
            <person name="Cai F."/>
            <person name="Tandeau de Marsac N."/>
            <person name="Rippka R."/>
            <person name="Herdman M."/>
            <person name="Sivonen K."/>
            <person name="Coursin T."/>
            <person name="Laurent T."/>
            <person name="Goodwin L."/>
            <person name="Nolan M."/>
            <person name="Davenport K.W."/>
            <person name="Han C.S."/>
            <person name="Rubin E.M."/>
            <person name="Eisen J.A."/>
            <person name="Woyke T."/>
            <person name="Gugger M."/>
            <person name="Kerfeld C.A."/>
        </authorList>
    </citation>
    <scope>NUCLEOTIDE SEQUENCE [LARGE SCALE GENOMIC DNA]</scope>
    <source>
        <strain evidence="2">ATCC 27899 / PCC 7122</strain>
    </source>
</reference>
<dbReference type="HOGENOM" id="CLU_2857818_0_0_3"/>
<keyword evidence="2" id="KW-1185">Reference proteome</keyword>
<accession>K9ZCF9</accession>
<organism evidence="1 2">
    <name type="scientific">Anabaena cylindrica (strain ATCC 27899 / PCC 7122)</name>
    <dbReference type="NCBI Taxonomy" id="272123"/>
    <lineage>
        <taxon>Bacteria</taxon>
        <taxon>Bacillati</taxon>
        <taxon>Cyanobacteriota</taxon>
        <taxon>Cyanophyceae</taxon>
        <taxon>Nostocales</taxon>
        <taxon>Nostocaceae</taxon>
        <taxon>Anabaena</taxon>
    </lineage>
</organism>
<sequence length="67" mass="7638">MISINDCPYSYDEILAIIDLAVGLERHTRLEPEAAHIRILGINQTQRILGMTHPERIVLIKEVIAFL</sequence>
<dbReference type="PATRIC" id="fig|272123.3.peg.1529"/>
<dbReference type="KEGG" id="acy:Anacy_1397"/>